<evidence type="ECO:0000256" key="7">
    <source>
        <dbReference type="SAM" id="MobiDB-lite"/>
    </source>
</evidence>
<evidence type="ECO:0000313" key="12">
    <source>
        <dbReference type="Proteomes" id="UP001172457"/>
    </source>
</evidence>
<dbReference type="GO" id="GO:0004519">
    <property type="term" value="F:endonuclease activity"/>
    <property type="evidence" value="ECO:0007669"/>
    <property type="project" value="UniProtKB-KW"/>
</dbReference>
<evidence type="ECO:0000256" key="4">
    <source>
        <dbReference type="ARBA" id="ARBA00022759"/>
    </source>
</evidence>
<feature type="region of interest" description="Disordered" evidence="7">
    <location>
        <begin position="712"/>
        <end position="732"/>
    </location>
</feature>
<feature type="domain" description="Reverse transcriptase RNase H-like" evidence="9">
    <location>
        <begin position="330"/>
        <end position="429"/>
    </location>
</feature>
<dbReference type="AlphaFoldDB" id="A0AA38U7F7"/>
<reference evidence="11" key="1">
    <citation type="submission" date="2023-03" db="EMBL/GenBank/DDBJ databases">
        <title>Chromosome-scale reference genome and RAD-based genetic map of yellow starthistle (Centaurea solstitialis) reveal putative structural variation and QTLs associated with invader traits.</title>
        <authorList>
            <person name="Reatini B."/>
            <person name="Cang F.A."/>
            <person name="Jiang Q."/>
            <person name="Mckibben M.T.W."/>
            <person name="Barker M.S."/>
            <person name="Rieseberg L.H."/>
            <person name="Dlugosch K.M."/>
        </authorList>
    </citation>
    <scope>NUCLEOTIDE SEQUENCE</scope>
    <source>
        <strain evidence="11">CAN-66</strain>
        <tissue evidence="11">Leaf</tissue>
    </source>
</reference>
<keyword evidence="6" id="KW-0695">RNA-directed DNA polymerase</keyword>
<organism evidence="11 12">
    <name type="scientific">Centaurea solstitialis</name>
    <name type="common">yellow star-thistle</name>
    <dbReference type="NCBI Taxonomy" id="347529"/>
    <lineage>
        <taxon>Eukaryota</taxon>
        <taxon>Viridiplantae</taxon>
        <taxon>Streptophyta</taxon>
        <taxon>Embryophyta</taxon>
        <taxon>Tracheophyta</taxon>
        <taxon>Spermatophyta</taxon>
        <taxon>Magnoliopsida</taxon>
        <taxon>eudicotyledons</taxon>
        <taxon>Gunneridae</taxon>
        <taxon>Pentapetalae</taxon>
        <taxon>asterids</taxon>
        <taxon>campanulids</taxon>
        <taxon>Asterales</taxon>
        <taxon>Asteraceae</taxon>
        <taxon>Carduoideae</taxon>
        <taxon>Cardueae</taxon>
        <taxon>Centaureinae</taxon>
        <taxon>Centaurea</taxon>
    </lineage>
</organism>
<feature type="region of interest" description="Disordered" evidence="7">
    <location>
        <begin position="45"/>
        <end position="75"/>
    </location>
</feature>
<comment type="caution">
    <text evidence="11">The sequence shown here is derived from an EMBL/GenBank/DDBJ whole genome shotgun (WGS) entry which is preliminary data.</text>
</comment>
<evidence type="ECO:0000256" key="2">
    <source>
        <dbReference type="ARBA" id="ARBA00022695"/>
    </source>
</evidence>
<dbReference type="Pfam" id="PF17917">
    <property type="entry name" value="RT_RNaseH"/>
    <property type="match status" value="1"/>
</dbReference>
<dbReference type="GO" id="GO:0003964">
    <property type="term" value="F:RNA-directed DNA polymerase activity"/>
    <property type="evidence" value="ECO:0007669"/>
    <property type="project" value="UniProtKB-KW"/>
</dbReference>
<keyword evidence="4" id="KW-0255">Endonuclease</keyword>
<evidence type="ECO:0000256" key="1">
    <source>
        <dbReference type="ARBA" id="ARBA00022679"/>
    </source>
</evidence>
<dbReference type="Gene3D" id="3.30.420.10">
    <property type="entry name" value="Ribonuclease H-like superfamily/Ribonuclease H"/>
    <property type="match status" value="1"/>
</dbReference>
<dbReference type="Pfam" id="PF24626">
    <property type="entry name" value="SH3_Tf2-1"/>
    <property type="match status" value="1"/>
</dbReference>
<gene>
    <name evidence="11" type="ORF">OSB04_000458</name>
</gene>
<dbReference type="Gene3D" id="3.10.10.10">
    <property type="entry name" value="HIV Type 1 Reverse Transcriptase, subunit A, domain 1"/>
    <property type="match status" value="1"/>
</dbReference>
<name>A0AA38U7F7_9ASTR</name>
<dbReference type="Gene3D" id="3.30.70.270">
    <property type="match status" value="1"/>
</dbReference>
<evidence type="ECO:0000259" key="9">
    <source>
        <dbReference type="Pfam" id="PF17917"/>
    </source>
</evidence>
<dbReference type="InterPro" id="IPR050951">
    <property type="entry name" value="Retrovirus_Pol_polyprotein"/>
</dbReference>
<evidence type="ECO:0000256" key="5">
    <source>
        <dbReference type="ARBA" id="ARBA00022801"/>
    </source>
</evidence>
<protein>
    <recommendedName>
        <fullName evidence="13">Reverse transcriptase/retrotransposon-derived protein RNase H-like domain-containing protein</fullName>
    </recommendedName>
</protein>
<accession>A0AA38U7F7</accession>
<proteinExistence type="predicted"/>
<dbReference type="InterPro" id="IPR041373">
    <property type="entry name" value="RT_RNaseH"/>
</dbReference>
<evidence type="ECO:0000256" key="3">
    <source>
        <dbReference type="ARBA" id="ARBA00022722"/>
    </source>
</evidence>
<dbReference type="Proteomes" id="UP001172457">
    <property type="component" value="Chromosome 1"/>
</dbReference>
<dbReference type="PANTHER" id="PTHR37984:SF5">
    <property type="entry name" value="PROTEIN NYNRIN-LIKE"/>
    <property type="match status" value="1"/>
</dbReference>
<dbReference type="SUPFAM" id="SSF56672">
    <property type="entry name" value="DNA/RNA polymerases"/>
    <property type="match status" value="1"/>
</dbReference>
<evidence type="ECO:0008006" key="13">
    <source>
        <dbReference type="Google" id="ProtNLM"/>
    </source>
</evidence>
<dbReference type="Gene3D" id="3.10.20.370">
    <property type="match status" value="1"/>
</dbReference>
<sequence length="732" mass="83106">MRRLSPDEVQKRRSQGLCFRCPEKFHPGHHCNPPQFLLLETTEPIPPTLTLDNTETPHPDNEPVEPPDTNHEPSFPALEPPGTTHYLALSPAAVHGTTSPKSLRVTSSINGWPVSVLVDSGSTQNILQPRIASFLTLSVDPCPHFPSLLETGTIFIVPALALMFHYISHPRRFFFLFTSSLSRALPLCSMLRDGLIKPSNSPYSSPVLLVRKKDGTWRFCVDYRALNAVTVHDRFPNPMVDELLDELHGSRFFSKIDLRVGYHQIWVAPHDTHNTAFRTVDGHYDILARLAKPLTDLLQGSTFHWNPEARAAFITLKQAMANLPTIALPDFSKSFDVPTDASGMGIGAVLSQNDHPIAFFSKKLGPRMLSASAYTRELYAITEAVHKWRQYLSGRRFRIFTDHHSLRHLLTQVIQTPDQQKWAAKLLGYEFEIFYKLGRDNRVADALSRQFDSHCLVFSTVTLPWIDQIRRYYTSDQDGIAWLQHFTNQPFTFLLIVSKMEYWYNSSYHSAIKMTPFEALYGRPPPTVPSYVLGSSSIASIDSTLANHQQLLSQLKKTLAITRQRMVDQANRKRSDISFQVGEFVYLRLRSNRQSSVQQRPSHKLCKRFYGPFKIIERIGPVAYRLDLSASSRIHPVFHVSLLRPCHGDLADKEDFYKAFPSFVDATAPAMPHIGLEDKAVLLGRGIVTSPAPDQPGYDGLAQEEEIIQLKEAQQNYSRPKRSIVRPTRYRD</sequence>
<dbReference type="InterPro" id="IPR036397">
    <property type="entry name" value="RNaseH_sf"/>
</dbReference>
<keyword evidence="5" id="KW-0378">Hydrolase</keyword>
<dbReference type="EMBL" id="JARYMX010000001">
    <property type="protein sequence ID" value="KAJ9564492.1"/>
    <property type="molecule type" value="Genomic_DNA"/>
</dbReference>
<evidence type="ECO:0000259" key="10">
    <source>
        <dbReference type="Pfam" id="PF24626"/>
    </source>
</evidence>
<keyword evidence="12" id="KW-1185">Reference proteome</keyword>
<dbReference type="PANTHER" id="PTHR37984">
    <property type="entry name" value="PROTEIN CBG26694"/>
    <property type="match status" value="1"/>
</dbReference>
<dbReference type="GO" id="GO:0016787">
    <property type="term" value="F:hydrolase activity"/>
    <property type="evidence" value="ECO:0007669"/>
    <property type="project" value="UniProtKB-KW"/>
</dbReference>
<evidence type="ECO:0000256" key="6">
    <source>
        <dbReference type="ARBA" id="ARBA00022918"/>
    </source>
</evidence>
<feature type="domain" description="Reverse transcriptase" evidence="8">
    <location>
        <begin position="210"/>
        <end position="281"/>
    </location>
</feature>
<dbReference type="CDD" id="cd09274">
    <property type="entry name" value="RNase_HI_RT_Ty3"/>
    <property type="match status" value="1"/>
</dbReference>
<keyword evidence="1" id="KW-0808">Transferase</keyword>
<dbReference type="CDD" id="cd01647">
    <property type="entry name" value="RT_LTR"/>
    <property type="match status" value="1"/>
</dbReference>
<evidence type="ECO:0000313" key="11">
    <source>
        <dbReference type="EMBL" id="KAJ9564492.1"/>
    </source>
</evidence>
<dbReference type="InterPro" id="IPR056924">
    <property type="entry name" value="SH3_Tf2-1"/>
</dbReference>
<keyword evidence="2" id="KW-0548">Nucleotidyltransferase</keyword>
<dbReference type="GO" id="GO:0003676">
    <property type="term" value="F:nucleic acid binding"/>
    <property type="evidence" value="ECO:0007669"/>
    <property type="project" value="InterPro"/>
</dbReference>
<dbReference type="Pfam" id="PF00078">
    <property type="entry name" value="RVT_1"/>
    <property type="match status" value="1"/>
</dbReference>
<dbReference type="InterPro" id="IPR043502">
    <property type="entry name" value="DNA/RNA_pol_sf"/>
</dbReference>
<dbReference type="InterPro" id="IPR043128">
    <property type="entry name" value="Rev_trsase/Diguanyl_cyclase"/>
</dbReference>
<dbReference type="InterPro" id="IPR000477">
    <property type="entry name" value="RT_dom"/>
</dbReference>
<evidence type="ECO:0000259" key="8">
    <source>
        <dbReference type="Pfam" id="PF00078"/>
    </source>
</evidence>
<feature type="domain" description="Tf2-1-like SH3-like" evidence="10">
    <location>
        <begin position="582"/>
        <end position="647"/>
    </location>
</feature>
<keyword evidence="3" id="KW-0540">Nuclease</keyword>